<dbReference type="InterPro" id="IPR039420">
    <property type="entry name" value="WalR-like"/>
</dbReference>
<dbReference type="SUPFAM" id="SSF52172">
    <property type="entry name" value="CheY-like"/>
    <property type="match status" value="1"/>
</dbReference>
<comment type="caution">
    <text evidence="8">The sequence shown here is derived from an EMBL/GenBank/DDBJ whole genome shotgun (WGS) entry which is preliminary data.</text>
</comment>
<evidence type="ECO:0000259" key="7">
    <source>
        <dbReference type="PROSITE" id="PS50110"/>
    </source>
</evidence>
<name>A0A6I3W6L2_9PSED</name>
<feature type="domain" description="HTH luxR-type" evidence="6">
    <location>
        <begin position="140"/>
        <end position="205"/>
    </location>
</feature>
<dbReference type="AlphaFoldDB" id="A0A6I3W6L2"/>
<feature type="domain" description="Response regulatory" evidence="7">
    <location>
        <begin position="3"/>
        <end position="118"/>
    </location>
</feature>
<dbReference type="PANTHER" id="PTHR43214">
    <property type="entry name" value="TWO-COMPONENT RESPONSE REGULATOR"/>
    <property type="match status" value="1"/>
</dbReference>
<evidence type="ECO:0000256" key="1">
    <source>
        <dbReference type="ARBA" id="ARBA00022553"/>
    </source>
</evidence>
<dbReference type="InterPro" id="IPR001789">
    <property type="entry name" value="Sig_transdc_resp-reg_receiver"/>
</dbReference>
<dbReference type="GO" id="GO:0000160">
    <property type="term" value="P:phosphorelay signal transduction system"/>
    <property type="evidence" value="ECO:0007669"/>
    <property type="project" value="InterPro"/>
</dbReference>
<keyword evidence="4" id="KW-0804">Transcription</keyword>
<keyword evidence="2" id="KW-0805">Transcription regulation</keyword>
<proteinExistence type="predicted"/>
<dbReference type="PROSITE" id="PS50110">
    <property type="entry name" value="RESPONSE_REGULATORY"/>
    <property type="match status" value="1"/>
</dbReference>
<dbReference type="GO" id="GO:0003677">
    <property type="term" value="F:DNA binding"/>
    <property type="evidence" value="ECO:0007669"/>
    <property type="project" value="UniProtKB-KW"/>
</dbReference>
<feature type="modified residue" description="4-aspartylphosphate" evidence="5">
    <location>
        <position position="53"/>
    </location>
</feature>
<dbReference type="PROSITE" id="PS50043">
    <property type="entry name" value="HTH_LUXR_2"/>
    <property type="match status" value="1"/>
</dbReference>
<dbReference type="InterPro" id="IPR058245">
    <property type="entry name" value="NreC/VraR/RcsB-like_REC"/>
</dbReference>
<organism evidence="8 9">
    <name type="scientific">Pseudomonas spelaei</name>
    <dbReference type="NCBI Taxonomy" id="1055469"/>
    <lineage>
        <taxon>Bacteria</taxon>
        <taxon>Pseudomonadati</taxon>
        <taxon>Pseudomonadota</taxon>
        <taxon>Gammaproteobacteria</taxon>
        <taxon>Pseudomonadales</taxon>
        <taxon>Pseudomonadaceae</taxon>
        <taxon>Pseudomonas</taxon>
    </lineage>
</organism>
<dbReference type="PANTHER" id="PTHR43214:SF41">
    <property type="entry name" value="NITRATE_NITRITE RESPONSE REGULATOR PROTEIN NARP"/>
    <property type="match status" value="1"/>
</dbReference>
<dbReference type="PRINTS" id="PR00038">
    <property type="entry name" value="HTHLUXR"/>
</dbReference>
<evidence type="ECO:0000256" key="2">
    <source>
        <dbReference type="ARBA" id="ARBA00023015"/>
    </source>
</evidence>
<dbReference type="Gene3D" id="3.40.50.2300">
    <property type="match status" value="1"/>
</dbReference>
<dbReference type="InterPro" id="IPR011006">
    <property type="entry name" value="CheY-like_superfamily"/>
</dbReference>
<dbReference type="SMART" id="SM00421">
    <property type="entry name" value="HTH_LUXR"/>
    <property type="match status" value="1"/>
</dbReference>
<dbReference type="PROSITE" id="PS00622">
    <property type="entry name" value="HTH_LUXR_1"/>
    <property type="match status" value="1"/>
</dbReference>
<dbReference type="RefSeq" id="WP_155582045.1">
    <property type="nucleotide sequence ID" value="NZ_JBHSTH010000021.1"/>
</dbReference>
<sequence length="207" mass="22343">MGTVVIVDDHPLIRVAVRSLLENKGHTIMAEAGNGVDAIQLVRTHKPDVVILDLDIPKLDGLSVLTHFKSNQLTAKILVLTAGDPADFAARCLKAGASGFVSKSGELSEVTDAVTALLLGLRYFPSCTIHSPQENSGHTKNTPSSPLTNREITILRLLLKGRKNRDIATTLFISHKTVSTHKSRLLRKFNATNLLELVEVAGRGNAL</sequence>
<accession>A0A6I3W6L2</accession>
<keyword evidence="1 5" id="KW-0597">Phosphoprotein</keyword>
<dbReference type="Pfam" id="PF00196">
    <property type="entry name" value="GerE"/>
    <property type="match status" value="1"/>
</dbReference>
<evidence type="ECO:0000259" key="6">
    <source>
        <dbReference type="PROSITE" id="PS50043"/>
    </source>
</evidence>
<dbReference type="CDD" id="cd06170">
    <property type="entry name" value="LuxR_C_like"/>
    <property type="match status" value="1"/>
</dbReference>
<evidence type="ECO:0000313" key="9">
    <source>
        <dbReference type="Proteomes" id="UP000438196"/>
    </source>
</evidence>
<dbReference type="InterPro" id="IPR016032">
    <property type="entry name" value="Sig_transdc_resp-reg_C-effctor"/>
</dbReference>
<dbReference type="InterPro" id="IPR000792">
    <property type="entry name" value="Tscrpt_reg_LuxR_C"/>
</dbReference>
<keyword evidence="9" id="KW-1185">Reference proteome</keyword>
<evidence type="ECO:0000256" key="5">
    <source>
        <dbReference type="PROSITE-ProRule" id="PRU00169"/>
    </source>
</evidence>
<protein>
    <submittedName>
        <fullName evidence="8">Response regulator</fullName>
    </submittedName>
</protein>
<dbReference type="SMART" id="SM00448">
    <property type="entry name" value="REC"/>
    <property type="match status" value="1"/>
</dbReference>
<dbReference type="Pfam" id="PF00072">
    <property type="entry name" value="Response_reg"/>
    <property type="match status" value="1"/>
</dbReference>
<evidence type="ECO:0000256" key="3">
    <source>
        <dbReference type="ARBA" id="ARBA00023125"/>
    </source>
</evidence>
<dbReference type="OrthoDB" id="9796655at2"/>
<dbReference type="Proteomes" id="UP000438196">
    <property type="component" value="Unassembled WGS sequence"/>
</dbReference>
<keyword evidence="3" id="KW-0238">DNA-binding</keyword>
<dbReference type="GO" id="GO:0006355">
    <property type="term" value="P:regulation of DNA-templated transcription"/>
    <property type="evidence" value="ECO:0007669"/>
    <property type="project" value="InterPro"/>
</dbReference>
<gene>
    <name evidence="8" type="ORF">GNF76_04875</name>
</gene>
<dbReference type="EMBL" id="WNNK01000003">
    <property type="protein sequence ID" value="MUF03654.1"/>
    <property type="molecule type" value="Genomic_DNA"/>
</dbReference>
<dbReference type="SUPFAM" id="SSF46894">
    <property type="entry name" value="C-terminal effector domain of the bipartite response regulators"/>
    <property type="match status" value="1"/>
</dbReference>
<evidence type="ECO:0000313" key="8">
    <source>
        <dbReference type="EMBL" id="MUF03654.1"/>
    </source>
</evidence>
<reference evidence="8 9" key="1">
    <citation type="submission" date="2019-11" db="EMBL/GenBank/DDBJ databases">
        <title>Pseudomonas karstica sp. nov. and Pseudomonas spelaei sp. nov. from karst caves.</title>
        <authorList>
            <person name="Zeman M."/>
        </authorList>
    </citation>
    <scope>NUCLEOTIDE SEQUENCE [LARGE SCALE GENOMIC DNA]</scope>
    <source>
        <strain evidence="8 9">CCM 7893</strain>
    </source>
</reference>
<dbReference type="CDD" id="cd17535">
    <property type="entry name" value="REC_NarL-like"/>
    <property type="match status" value="1"/>
</dbReference>
<evidence type="ECO:0000256" key="4">
    <source>
        <dbReference type="ARBA" id="ARBA00023163"/>
    </source>
</evidence>